<reference evidence="3" key="2">
    <citation type="submission" date="2024-05" db="EMBL/GenBank/DDBJ databases">
        <title>Rhodohalobacter halophilus gen. nov., sp. nov., a moderately halophilic member of the family Balneolaceae.</title>
        <authorList>
            <person name="Xia J."/>
        </authorList>
    </citation>
    <scope>NUCLEOTIDE SEQUENCE</scope>
    <source>
        <strain evidence="3">WB101</strain>
    </source>
</reference>
<dbReference type="RefSeq" id="WP_237855730.1">
    <property type="nucleotide sequence ID" value="NZ_JAKLWS010000031.1"/>
</dbReference>
<name>A0ABS9KHL6_9BACT</name>
<comment type="caution">
    <text evidence="3">The sequence shown here is derived from an EMBL/GenBank/DDBJ whole genome shotgun (WGS) entry which is preliminary data.</text>
</comment>
<dbReference type="PANTHER" id="PTHR46376:SF1">
    <property type="entry name" value="LEUCINE-ZIPPER-LIKE TRANSCRIPTIONAL REGULATOR 1"/>
    <property type="match status" value="1"/>
</dbReference>
<dbReference type="EMBL" id="JAKLWS010000031">
    <property type="protein sequence ID" value="MCG2590349.1"/>
    <property type="molecule type" value="Genomic_DNA"/>
</dbReference>
<evidence type="ECO:0000313" key="3">
    <source>
        <dbReference type="EMBL" id="MCG2590349.1"/>
    </source>
</evidence>
<keyword evidence="1" id="KW-0880">Kelch repeat</keyword>
<evidence type="ECO:0000313" key="4">
    <source>
        <dbReference type="Proteomes" id="UP001165366"/>
    </source>
</evidence>
<keyword evidence="4" id="KW-1185">Reference proteome</keyword>
<dbReference type="PANTHER" id="PTHR46376">
    <property type="entry name" value="LEUCINE-ZIPPER-LIKE TRANSCRIPTIONAL REGULATOR 1"/>
    <property type="match status" value="1"/>
</dbReference>
<evidence type="ECO:0008006" key="5">
    <source>
        <dbReference type="Google" id="ProtNLM"/>
    </source>
</evidence>
<sequence>MSDYKIFCTFIILFTTLIISCGSDSPVDPEDENISHGSGVIANENIGMLLRQGHSLVVFNDKIWMFGGLQHRFGMKDVWYSEDGIHWELATEEADFPARVQHTAFAYDDKMWLIGGEIVGGFFKDVWYTEDGSHWVEAADDTPLGRRNGHSSVVFDNKMWVIGGSEISDDFNETYIRNDAWYSSDGVNWSQATDDAAFKPRTGHESVVFDDKMWVIGGYGHNDVWYSENGIDWTMASENAGFANLIYFECVVFDNKIWLIGGFIIDESVNGIVGTVSKQIWYSSDGVNWQKTEPYFGRYSHANAVFKNKIWGVGGAGAPTNNNDSWYLEFPSD</sequence>
<dbReference type="Proteomes" id="UP001165366">
    <property type="component" value="Unassembled WGS sequence"/>
</dbReference>
<dbReference type="Pfam" id="PF24681">
    <property type="entry name" value="Kelch_KLHDC2_KLHL20_DRC7"/>
    <property type="match status" value="1"/>
</dbReference>
<dbReference type="InterPro" id="IPR015915">
    <property type="entry name" value="Kelch-typ_b-propeller"/>
</dbReference>
<dbReference type="Gene3D" id="2.120.10.80">
    <property type="entry name" value="Kelch-type beta propeller"/>
    <property type="match status" value="2"/>
</dbReference>
<evidence type="ECO:0000256" key="1">
    <source>
        <dbReference type="ARBA" id="ARBA00022441"/>
    </source>
</evidence>
<evidence type="ECO:0000256" key="2">
    <source>
        <dbReference type="ARBA" id="ARBA00022737"/>
    </source>
</evidence>
<proteinExistence type="predicted"/>
<protein>
    <recommendedName>
        <fullName evidence="5">Galactose oxidase</fullName>
    </recommendedName>
</protein>
<accession>A0ABS9KHL6</accession>
<keyword evidence="2" id="KW-0677">Repeat</keyword>
<dbReference type="SUPFAM" id="SSF117281">
    <property type="entry name" value="Kelch motif"/>
    <property type="match status" value="1"/>
</dbReference>
<gene>
    <name evidence="3" type="ORF">L6773_17365</name>
</gene>
<dbReference type="InterPro" id="IPR051568">
    <property type="entry name" value="LZTR1/Attractin"/>
</dbReference>
<reference evidence="3" key="1">
    <citation type="submission" date="2022-01" db="EMBL/GenBank/DDBJ databases">
        <authorList>
            <person name="Wang Y."/>
        </authorList>
    </citation>
    <scope>NUCLEOTIDE SEQUENCE</scope>
    <source>
        <strain evidence="3">WB101</strain>
    </source>
</reference>
<dbReference type="PROSITE" id="PS51257">
    <property type="entry name" value="PROKAR_LIPOPROTEIN"/>
    <property type="match status" value="1"/>
</dbReference>
<organism evidence="3 4">
    <name type="scientific">Rhodohalobacter sulfatireducens</name>
    <dbReference type="NCBI Taxonomy" id="2911366"/>
    <lineage>
        <taxon>Bacteria</taxon>
        <taxon>Pseudomonadati</taxon>
        <taxon>Balneolota</taxon>
        <taxon>Balneolia</taxon>
        <taxon>Balneolales</taxon>
        <taxon>Balneolaceae</taxon>
        <taxon>Rhodohalobacter</taxon>
    </lineage>
</organism>